<dbReference type="EMBL" id="CP003940">
    <property type="protein sequence ID" value="AFZ46825.1"/>
    <property type="molecule type" value="Genomic_DNA"/>
</dbReference>
<organism evidence="1 2">
    <name type="scientific">Cyanobacterium stanieri (strain ATCC 29140 / PCC 7202)</name>
    <dbReference type="NCBI Taxonomy" id="292563"/>
    <lineage>
        <taxon>Bacteria</taxon>
        <taxon>Bacillati</taxon>
        <taxon>Cyanobacteriota</taxon>
        <taxon>Cyanophyceae</taxon>
        <taxon>Oscillatoriophycideae</taxon>
        <taxon>Chroococcales</taxon>
        <taxon>Geminocystaceae</taxon>
        <taxon>Cyanobacterium</taxon>
    </lineage>
</organism>
<accession>K9YKA7</accession>
<proteinExistence type="predicted"/>
<dbReference type="KEGG" id="csn:Cyast_0853"/>
<dbReference type="BioCyc" id="CSTA292563:G1353-860-MONOMER"/>
<dbReference type="AlphaFoldDB" id="K9YKA7"/>
<dbReference type="HOGENOM" id="CLU_212582_2_0_3"/>
<evidence type="ECO:0000313" key="1">
    <source>
        <dbReference type="EMBL" id="AFZ46825.1"/>
    </source>
</evidence>
<protein>
    <submittedName>
        <fullName evidence="1">Uncharacterized protein</fullName>
    </submittedName>
</protein>
<name>K9YKA7_CYASC</name>
<sequence>MINRQTIQKAKQAHRNTILETLERRLQVAKANGENNLVAQLEAEKRYYLS</sequence>
<dbReference type="Proteomes" id="UP000010483">
    <property type="component" value="Chromosome"/>
</dbReference>
<reference evidence="2" key="1">
    <citation type="journal article" date="2013" name="Proc. Natl. Acad. Sci. U.S.A.">
        <title>Improving the coverage of the cyanobacterial phylum using diversity-driven genome sequencing.</title>
        <authorList>
            <person name="Shih P.M."/>
            <person name="Wu D."/>
            <person name="Latifi A."/>
            <person name="Axen S.D."/>
            <person name="Fewer D.P."/>
            <person name="Talla E."/>
            <person name="Calteau A."/>
            <person name="Cai F."/>
            <person name="Tandeau de Marsac N."/>
            <person name="Rippka R."/>
            <person name="Herdman M."/>
            <person name="Sivonen K."/>
            <person name="Coursin T."/>
            <person name="Laurent T."/>
            <person name="Goodwin L."/>
            <person name="Nolan M."/>
            <person name="Davenport K.W."/>
            <person name="Han C.S."/>
            <person name="Rubin E.M."/>
            <person name="Eisen J.A."/>
            <person name="Woyke T."/>
            <person name="Gugger M."/>
            <person name="Kerfeld C.A."/>
        </authorList>
    </citation>
    <scope>NUCLEOTIDE SEQUENCE [LARGE SCALE GENOMIC DNA]</scope>
    <source>
        <strain evidence="2">ATCC 29140 / PCC 7202</strain>
    </source>
</reference>
<dbReference type="STRING" id="292563.Cyast_0853"/>
<gene>
    <name evidence="1" type="ordered locus">Cyast_0853</name>
</gene>
<keyword evidence="2" id="KW-1185">Reference proteome</keyword>
<evidence type="ECO:0000313" key="2">
    <source>
        <dbReference type="Proteomes" id="UP000010483"/>
    </source>
</evidence>